<evidence type="ECO:0000256" key="1">
    <source>
        <dbReference type="ARBA" id="ARBA00022722"/>
    </source>
</evidence>
<dbReference type="GO" id="GO:0003723">
    <property type="term" value="F:RNA binding"/>
    <property type="evidence" value="ECO:0007669"/>
    <property type="project" value="InterPro"/>
</dbReference>
<name>A0A4R7J5Z0_9ACTN</name>
<evidence type="ECO:0000256" key="2">
    <source>
        <dbReference type="ARBA" id="ARBA00022801"/>
    </source>
</evidence>
<dbReference type="GO" id="GO:0004521">
    <property type="term" value="F:RNA endonuclease activity"/>
    <property type="evidence" value="ECO:0007669"/>
    <property type="project" value="InterPro"/>
</dbReference>
<evidence type="ECO:0000313" key="3">
    <source>
        <dbReference type="EMBL" id="TDT32782.1"/>
    </source>
</evidence>
<keyword evidence="2" id="KW-0378">Hydrolase</keyword>
<dbReference type="Pfam" id="PF00545">
    <property type="entry name" value="Ribonuclease"/>
    <property type="match status" value="1"/>
</dbReference>
<dbReference type="EMBL" id="SOAW01000001">
    <property type="protein sequence ID" value="TDT32782.1"/>
    <property type="molecule type" value="Genomic_DNA"/>
</dbReference>
<keyword evidence="1" id="KW-0540">Nuclease</keyword>
<reference evidence="3 4" key="1">
    <citation type="submission" date="2019-03" db="EMBL/GenBank/DDBJ databases">
        <title>Genomic Encyclopedia of Archaeal and Bacterial Type Strains, Phase II (KMG-II): from individual species to whole genera.</title>
        <authorList>
            <person name="Goeker M."/>
        </authorList>
    </citation>
    <scope>NUCLEOTIDE SEQUENCE [LARGE SCALE GENOMIC DNA]</scope>
    <source>
        <strain evidence="3 4">DSM 24323</strain>
    </source>
</reference>
<sequence>MARRPPRTVSAVLGTLLVVLVLGLIAWGRFAPPISEGLGNPIGTRAPAATGAASELATVGEADLPASAQQTLELIDAGGPYPYEQDGSVFGNREGLLPDRETGYYREYTVRKPGEDDRGPWRIVTGGDPAQEFYWTEDHYQSFLGILR</sequence>
<dbReference type="SUPFAM" id="SSF53933">
    <property type="entry name" value="Microbial ribonucleases"/>
    <property type="match status" value="1"/>
</dbReference>
<protein>
    <submittedName>
        <fullName evidence="3">Guanyl-specific ribonuclease Sa</fullName>
    </submittedName>
</protein>
<accession>A0A4R7J5Z0</accession>
<comment type="caution">
    <text evidence="3">The sequence shown here is derived from an EMBL/GenBank/DDBJ whole genome shotgun (WGS) entry which is preliminary data.</text>
</comment>
<keyword evidence="4" id="KW-1185">Reference proteome</keyword>
<dbReference type="OrthoDB" id="5326845at2"/>
<evidence type="ECO:0000313" key="4">
    <source>
        <dbReference type="Proteomes" id="UP000295371"/>
    </source>
</evidence>
<dbReference type="InterPro" id="IPR000026">
    <property type="entry name" value="N1-like"/>
</dbReference>
<organism evidence="3 4">
    <name type="scientific">Naumannella halotolerans</name>
    <dbReference type="NCBI Taxonomy" id="993414"/>
    <lineage>
        <taxon>Bacteria</taxon>
        <taxon>Bacillati</taxon>
        <taxon>Actinomycetota</taxon>
        <taxon>Actinomycetes</taxon>
        <taxon>Propionibacteriales</taxon>
        <taxon>Propionibacteriaceae</taxon>
        <taxon>Naumannella</taxon>
    </lineage>
</organism>
<proteinExistence type="predicted"/>
<dbReference type="AlphaFoldDB" id="A0A4R7J5Z0"/>
<dbReference type="Gene3D" id="3.10.450.30">
    <property type="entry name" value="Microbial ribonucleases"/>
    <property type="match status" value="1"/>
</dbReference>
<dbReference type="RefSeq" id="WP_133753379.1">
    <property type="nucleotide sequence ID" value="NZ_CP171129.1"/>
</dbReference>
<gene>
    <name evidence="3" type="ORF">CLV29_0370</name>
</gene>
<dbReference type="Proteomes" id="UP000295371">
    <property type="component" value="Unassembled WGS sequence"/>
</dbReference>
<dbReference type="InterPro" id="IPR016191">
    <property type="entry name" value="Ribonuclease/ribotoxin"/>
</dbReference>
<dbReference type="GO" id="GO:0016787">
    <property type="term" value="F:hydrolase activity"/>
    <property type="evidence" value="ECO:0007669"/>
    <property type="project" value="UniProtKB-KW"/>
</dbReference>